<sequence length="742" mass="79002">MADTASLIARVKTEGVSQAEDQLDAFASAAGKADTAAGKLGDTTQKQTTKLRGFGTGAQQVGYQVQDMIVQIQGGTSAFVAIGQQGSQLAGAFGPGGAVIGAIIALSAAVGGTLYKALGGAKISAEELQASAKTLEDVLQKNKDGVYELSDGFVKLANDTGTASQALARFYEAQSATVTQTEGAKEAITDLVDSLDSWTNGSAIGAQRSLELGQQTSSLTGYIEDLSDKFGITNKEAEALVPLLASVQKNASPENIKALSDETARLNDKYQGTNSELVKFNGELFKNIGQMQDAASKADALSGSQDKLGKSVNSTTQRLKEQNDQIIKNVQIGNLADKERYAAQAQADKEAFAKREGVTKEQIAAYNAARDEEARQDIQRVKDMEAKRAAAEQKAADTRASQQAKRAETEAQRQQNAARNFLDTLQRQNQDELAAIDAQEQQKLEKLQSFRDSETISQQQFEEAKTQIALDADAKRNEILERQTEERIKKQFSADAYVAQMQALADSEFAELDRQYEVKLQKLNDFHSQGLITEDAYQQTLSAINDEYALSRAKATGDAFGDMAGNIGTALGKASTAYKAFAIAQATIATYTSAIEAYKSTAAIPVVGPYLAPVAAAAAVAAGLANIGKIRSAREQGGSLAAGQMSTIAERGKPEVIMPASASRVRTAEQMRQIMGESSGKPGAESITIVNNTTGRVDSVSQERDDEGRLRIIISETVSSALQDSNSAISKSRRATRGQPGY</sequence>
<dbReference type="Pfam" id="PF09851">
    <property type="entry name" value="SHOCT"/>
    <property type="match status" value="1"/>
</dbReference>
<keyword evidence="4" id="KW-1185">Reference proteome</keyword>
<proteinExistence type="predicted"/>
<accession>A0A9E7SR07</accession>
<organism evidence="3 4">
    <name type="scientific">Salmonella phage GRNsp27</name>
    <dbReference type="NCBI Taxonomy" id="2959429"/>
    <lineage>
        <taxon>Viruses</taxon>
        <taxon>Duplodnaviria</taxon>
        <taxon>Heunggongvirae</taxon>
        <taxon>Uroviricota</taxon>
        <taxon>Caudoviricetes</taxon>
        <taxon>Sarkviridae</taxon>
        <taxon>Guernseyvirinae</taxon>
        <taxon>Cornellvirus</taxon>
        <taxon>Cornellvirus GRNsp27</taxon>
    </lineage>
</organism>
<feature type="region of interest" description="Disordered" evidence="1">
    <location>
        <begin position="721"/>
        <end position="742"/>
    </location>
</feature>
<dbReference type="KEGG" id="vg:77417903"/>
<feature type="compositionally biased region" description="Polar residues" evidence="1">
    <location>
        <begin position="688"/>
        <end position="700"/>
    </location>
</feature>
<evidence type="ECO:0000259" key="2">
    <source>
        <dbReference type="Pfam" id="PF09851"/>
    </source>
</evidence>
<feature type="region of interest" description="Disordered" evidence="1">
    <location>
        <begin position="387"/>
        <end position="416"/>
    </location>
</feature>
<feature type="domain" description="SHOCT" evidence="2">
    <location>
        <begin position="443"/>
        <end position="468"/>
    </location>
</feature>
<reference evidence="3" key="1">
    <citation type="submission" date="2022-06" db="EMBL/GenBank/DDBJ databases">
        <title>Three novel Salmonella bacteriophage and their application in different food matrices.</title>
        <authorList>
            <person name="Li Y."/>
            <person name="Lv P."/>
            <person name="Shi D."/>
            <person name="Zhao H."/>
            <person name="Yuan X."/>
            <person name="Jin X."/>
            <person name="Wang X."/>
        </authorList>
    </citation>
    <scope>NUCLEOTIDE SEQUENCE</scope>
</reference>
<dbReference type="GeneID" id="77417903"/>
<dbReference type="InterPro" id="IPR018649">
    <property type="entry name" value="SHOCT"/>
</dbReference>
<name>A0A9E7SR07_9CAUD</name>
<evidence type="ECO:0000256" key="1">
    <source>
        <dbReference type="SAM" id="MobiDB-lite"/>
    </source>
</evidence>
<feature type="compositionally biased region" description="Basic and acidic residues" evidence="1">
    <location>
        <begin position="387"/>
        <end position="397"/>
    </location>
</feature>
<evidence type="ECO:0000313" key="4">
    <source>
        <dbReference type="Proteomes" id="UP001056818"/>
    </source>
</evidence>
<dbReference type="Proteomes" id="UP001056818">
    <property type="component" value="Segment"/>
</dbReference>
<feature type="compositionally biased region" description="Polar residues" evidence="1">
    <location>
        <begin position="721"/>
        <end position="730"/>
    </location>
</feature>
<feature type="region of interest" description="Disordered" evidence="1">
    <location>
        <begin position="675"/>
        <end position="705"/>
    </location>
</feature>
<evidence type="ECO:0000313" key="3">
    <source>
        <dbReference type="EMBL" id="USW07597.1"/>
    </source>
</evidence>
<dbReference type="RefSeq" id="YP_010582232.1">
    <property type="nucleotide sequence ID" value="NC_069147.1"/>
</dbReference>
<protein>
    <submittedName>
        <fullName evidence="3">Tail tape measure</fullName>
    </submittedName>
</protein>
<dbReference type="EMBL" id="ON720976">
    <property type="protein sequence ID" value="USW07597.1"/>
    <property type="molecule type" value="Genomic_DNA"/>
</dbReference>